<feature type="region of interest" description="Disordered" evidence="1">
    <location>
        <begin position="1"/>
        <end position="71"/>
    </location>
</feature>
<dbReference type="Proteomes" id="UP000054563">
    <property type="component" value="Unassembled WGS sequence"/>
</dbReference>
<evidence type="ECO:0000256" key="1">
    <source>
        <dbReference type="SAM" id="MobiDB-lite"/>
    </source>
</evidence>
<organism evidence="2 3">
    <name type="scientific">Coccidioides immitis H538.4</name>
    <dbReference type="NCBI Taxonomy" id="396776"/>
    <lineage>
        <taxon>Eukaryota</taxon>
        <taxon>Fungi</taxon>
        <taxon>Dikarya</taxon>
        <taxon>Ascomycota</taxon>
        <taxon>Pezizomycotina</taxon>
        <taxon>Eurotiomycetes</taxon>
        <taxon>Eurotiomycetidae</taxon>
        <taxon>Onygenales</taxon>
        <taxon>Onygenaceae</taxon>
        <taxon>Coccidioides</taxon>
    </lineage>
</organism>
<protein>
    <submittedName>
        <fullName evidence="2">Uncharacterized protein</fullName>
    </submittedName>
</protein>
<reference evidence="3" key="1">
    <citation type="journal article" date="2010" name="Genome Res.">
        <title>Population genomic sequencing of Coccidioides fungi reveals recent hybridization and transposon control.</title>
        <authorList>
            <person name="Neafsey D.E."/>
            <person name="Barker B.M."/>
            <person name="Sharpton T.J."/>
            <person name="Stajich J.E."/>
            <person name="Park D.J."/>
            <person name="Whiston E."/>
            <person name="Hung C.-Y."/>
            <person name="McMahan C."/>
            <person name="White J."/>
            <person name="Sykes S."/>
            <person name="Heiman D."/>
            <person name="Young S."/>
            <person name="Zeng Q."/>
            <person name="Abouelleil A."/>
            <person name="Aftuck L."/>
            <person name="Bessette D."/>
            <person name="Brown A."/>
            <person name="FitzGerald M."/>
            <person name="Lui A."/>
            <person name="Macdonald J.P."/>
            <person name="Priest M."/>
            <person name="Orbach M.J."/>
            <person name="Galgiani J.N."/>
            <person name="Kirkland T.N."/>
            <person name="Cole G.T."/>
            <person name="Birren B.W."/>
            <person name="Henn M.R."/>
            <person name="Taylor J.W."/>
            <person name="Rounsley S.D."/>
        </authorList>
    </citation>
    <scope>NUCLEOTIDE SEQUENCE [LARGE SCALE GENOMIC DNA]</scope>
    <source>
        <strain evidence="3">H538.4</strain>
    </source>
</reference>
<evidence type="ECO:0000313" key="2">
    <source>
        <dbReference type="EMBL" id="KMU92544.1"/>
    </source>
</evidence>
<dbReference type="VEuPathDB" id="FungiDB:CIHG_10346"/>
<dbReference type="EMBL" id="DS017090">
    <property type="protein sequence ID" value="KMU92544.1"/>
    <property type="molecule type" value="Genomic_DNA"/>
</dbReference>
<dbReference type="AlphaFoldDB" id="A0A0J8S828"/>
<proteinExistence type="predicted"/>
<evidence type="ECO:0000313" key="3">
    <source>
        <dbReference type="Proteomes" id="UP000054563"/>
    </source>
</evidence>
<sequence>MTTQQQLSSSDSPADFVAMSSKESENEDAYQLELSKGSEDEDEESTSNLSEHSAGDALVADAQTPDSEHECPQKESWHKQFYLLSFLCDLEFIMLELHWCSPLCHQSLLYCQFYNTIKKIFAAGQHFLFANENLDMLALDSGLQSYGTWEEYWVTAAVLQAMD</sequence>
<name>A0A0J8S828_COCIT</name>
<gene>
    <name evidence="2" type="ORF">CIHG_10346</name>
</gene>
<accession>A0A0J8S828</accession>
<dbReference type="STRING" id="396776.A0A0J8S828"/>
<feature type="compositionally biased region" description="Polar residues" evidence="1">
    <location>
        <begin position="1"/>
        <end position="12"/>
    </location>
</feature>